<evidence type="ECO:0000313" key="2">
    <source>
        <dbReference type="Proteomes" id="UP001217089"/>
    </source>
</evidence>
<dbReference type="EMBL" id="JARBDR010000214">
    <property type="protein sequence ID" value="KAJ8319259.1"/>
    <property type="molecule type" value="Genomic_DNA"/>
</dbReference>
<accession>A0ABQ9FPN9</accession>
<comment type="caution">
    <text evidence="1">The sequence shown here is derived from an EMBL/GenBank/DDBJ whole genome shotgun (WGS) entry which is preliminary data.</text>
</comment>
<gene>
    <name evidence="1" type="ORF">KUTeg_004350</name>
</gene>
<name>A0ABQ9FPN9_TEGGR</name>
<organism evidence="1 2">
    <name type="scientific">Tegillarca granosa</name>
    <name type="common">Malaysian cockle</name>
    <name type="synonym">Anadara granosa</name>
    <dbReference type="NCBI Taxonomy" id="220873"/>
    <lineage>
        <taxon>Eukaryota</taxon>
        <taxon>Metazoa</taxon>
        <taxon>Spiralia</taxon>
        <taxon>Lophotrochozoa</taxon>
        <taxon>Mollusca</taxon>
        <taxon>Bivalvia</taxon>
        <taxon>Autobranchia</taxon>
        <taxon>Pteriomorphia</taxon>
        <taxon>Arcoida</taxon>
        <taxon>Arcoidea</taxon>
        <taxon>Arcidae</taxon>
        <taxon>Tegillarca</taxon>
    </lineage>
</organism>
<keyword evidence="2" id="KW-1185">Reference proteome</keyword>
<protein>
    <submittedName>
        <fullName evidence="1">Uncharacterized protein</fullName>
    </submittedName>
</protein>
<proteinExistence type="predicted"/>
<dbReference type="Proteomes" id="UP001217089">
    <property type="component" value="Unassembled WGS sequence"/>
</dbReference>
<evidence type="ECO:0000313" key="1">
    <source>
        <dbReference type="EMBL" id="KAJ8319259.1"/>
    </source>
</evidence>
<reference evidence="1 2" key="1">
    <citation type="submission" date="2022-12" db="EMBL/GenBank/DDBJ databases">
        <title>Chromosome-level genome of Tegillarca granosa.</title>
        <authorList>
            <person name="Kim J."/>
        </authorList>
    </citation>
    <scope>NUCLEOTIDE SEQUENCE [LARGE SCALE GENOMIC DNA]</scope>
    <source>
        <strain evidence="1">Teg-2019</strain>
        <tissue evidence="1">Adductor muscle</tissue>
    </source>
</reference>
<sequence>MANRSIIQAVNALFSVTSVKHCLFKRSYKKLRFDIFCHVLVWSFQNVQVQFLYVPLQLSSTLYKICFLIEQKVFEVIRLSGALKHTTFLWKENFIIKSLQ</sequence>